<dbReference type="Gene3D" id="3.30.110.60">
    <property type="entry name" value="YhbY-like"/>
    <property type="match status" value="3"/>
</dbReference>
<evidence type="ECO:0000256" key="12">
    <source>
        <dbReference type="SAM" id="Coils"/>
    </source>
</evidence>
<evidence type="ECO:0000256" key="7">
    <source>
        <dbReference type="ARBA" id="ARBA00022884"/>
    </source>
</evidence>
<comment type="similarity">
    <text evidence="2">Belongs to the sterol desaturase family.</text>
</comment>
<keyword evidence="14" id="KW-0472">Membrane</keyword>
<dbReference type="InterPro" id="IPR045278">
    <property type="entry name" value="CRS1/CFM2/CFM3"/>
</dbReference>
<dbReference type="InterPro" id="IPR001890">
    <property type="entry name" value="RNA-binding_CRM"/>
</dbReference>
<evidence type="ECO:0000313" key="16">
    <source>
        <dbReference type="EMBL" id="KAK9061972.1"/>
    </source>
</evidence>
<organism evidence="16 17">
    <name type="scientific">Deinandra increscens subsp. villosa</name>
    <dbReference type="NCBI Taxonomy" id="3103831"/>
    <lineage>
        <taxon>Eukaryota</taxon>
        <taxon>Viridiplantae</taxon>
        <taxon>Streptophyta</taxon>
        <taxon>Embryophyta</taxon>
        <taxon>Tracheophyta</taxon>
        <taxon>Spermatophyta</taxon>
        <taxon>Magnoliopsida</taxon>
        <taxon>eudicotyledons</taxon>
        <taxon>Gunneridae</taxon>
        <taxon>Pentapetalae</taxon>
        <taxon>asterids</taxon>
        <taxon>campanulids</taxon>
        <taxon>Asterales</taxon>
        <taxon>Asteraceae</taxon>
        <taxon>Asteroideae</taxon>
        <taxon>Heliantheae alliance</taxon>
        <taxon>Madieae</taxon>
        <taxon>Madiinae</taxon>
        <taxon>Deinandra</taxon>
    </lineage>
</organism>
<dbReference type="GO" id="GO:1990904">
    <property type="term" value="C:ribonucleoprotein complex"/>
    <property type="evidence" value="ECO:0007669"/>
    <property type="project" value="UniProtKB-KW"/>
</dbReference>
<keyword evidence="7 11" id="KW-0694">RNA-binding</keyword>
<evidence type="ECO:0000259" key="15">
    <source>
        <dbReference type="PROSITE" id="PS51295"/>
    </source>
</evidence>
<evidence type="ECO:0000256" key="9">
    <source>
        <dbReference type="ARBA" id="ARBA00023187"/>
    </source>
</evidence>
<dbReference type="Pfam" id="PF04116">
    <property type="entry name" value="FA_hydroxylase"/>
    <property type="match status" value="1"/>
</dbReference>
<dbReference type="PANTHER" id="PTHR31846">
    <property type="entry name" value="CRS1 / YHBY (CRM) DOMAIN-CONTAINING PROTEIN"/>
    <property type="match status" value="1"/>
</dbReference>
<feature type="domain" description="CRM" evidence="15">
    <location>
        <begin position="918"/>
        <end position="1018"/>
    </location>
</feature>
<feature type="transmembrane region" description="Helical" evidence="14">
    <location>
        <begin position="101"/>
        <end position="121"/>
    </location>
</feature>
<evidence type="ECO:0000256" key="11">
    <source>
        <dbReference type="PROSITE-ProRule" id="PRU00626"/>
    </source>
</evidence>
<dbReference type="GO" id="GO:0005506">
    <property type="term" value="F:iron ion binding"/>
    <property type="evidence" value="ECO:0007669"/>
    <property type="project" value="InterPro"/>
</dbReference>
<dbReference type="Pfam" id="PF01985">
    <property type="entry name" value="CRS1_YhbY"/>
    <property type="match status" value="3"/>
</dbReference>
<dbReference type="SMART" id="SM01103">
    <property type="entry name" value="CRS1_YhbY"/>
    <property type="match status" value="3"/>
</dbReference>
<feature type="compositionally biased region" description="Basic and acidic residues" evidence="13">
    <location>
        <begin position="426"/>
        <end position="436"/>
    </location>
</feature>
<dbReference type="Proteomes" id="UP001408789">
    <property type="component" value="Unassembled WGS sequence"/>
</dbReference>
<dbReference type="GO" id="GO:0003729">
    <property type="term" value="F:mRNA binding"/>
    <property type="evidence" value="ECO:0007669"/>
    <property type="project" value="InterPro"/>
</dbReference>
<keyword evidence="14" id="KW-1133">Transmembrane helix</keyword>
<protein>
    <recommendedName>
        <fullName evidence="15">CRM domain-containing protein</fullName>
    </recommendedName>
</protein>
<evidence type="ECO:0000256" key="5">
    <source>
        <dbReference type="ARBA" id="ARBA00022664"/>
    </source>
</evidence>
<dbReference type="FunFam" id="3.30.110.60:FF:000002">
    <property type="entry name" value="CRS2-associated factor 1, chloroplastic"/>
    <property type="match status" value="1"/>
</dbReference>
<keyword evidence="14" id="KW-0812">Transmembrane</keyword>
<dbReference type="PROSITE" id="PS51295">
    <property type="entry name" value="CRM"/>
    <property type="match status" value="3"/>
</dbReference>
<dbReference type="GO" id="GO:0000373">
    <property type="term" value="P:Group II intron splicing"/>
    <property type="evidence" value="ECO:0007669"/>
    <property type="project" value="UniProtKB-ARBA"/>
</dbReference>
<keyword evidence="4" id="KW-0934">Plastid</keyword>
<dbReference type="SUPFAM" id="SSF75471">
    <property type="entry name" value="YhbY-like"/>
    <property type="match status" value="3"/>
</dbReference>
<keyword evidence="17" id="KW-1185">Reference proteome</keyword>
<dbReference type="GO" id="GO:0009507">
    <property type="term" value="C:chloroplast"/>
    <property type="evidence" value="ECO:0007669"/>
    <property type="project" value="UniProtKB-SubCell"/>
</dbReference>
<dbReference type="AlphaFoldDB" id="A0AAP0CX80"/>
<evidence type="ECO:0000256" key="2">
    <source>
        <dbReference type="ARBA" id="ARBA00009324"/>
    </source>
</evidence>
<evidence type="ECO:0000256" key="13">
    <source>
        <dbReference type="SAM" id="MobiDB-lite"/>
    </source>
</evidence>
<evidence type="ECO:0000256" key="3">
    <source>
        <dbReference type="ARBA" id="ARBA00022528"/>
    </source>
</evidence>
<evidence type="ECO:0000256" key="14">
    <source>
        <dbReference type="SAM" id="Phobius"/>
    </source>
</evidence>
<feature type="domain" description="CRM" evidence="15">
    <location>
        <begin position="527"/>
        <end position="623"/>
    </location>
</feature>
<evidence type="ECO:0000256" key="1">
    <source>
        <dbReference type="ARBA" id="ARBA00004229"/>
    </source>
</evidence>
<comment type="caution">
    <text evidence="16">The sequence shown here is derived from an EMBL/GenBank/DDBJ whole genome shotgun (WGS) entry which is preliminary data.</text>
</comment>
<keyword evidence="3" id="KW-0150">Chloroplast</keyword>
<evidence type="ECO:0000313" key="17">
    <source>
        <dbReference type="Proteomes" id="UP001408789"/>
    </source>
</evidence>
<dbReference type="InterPro" id="IPR035920">
    <property type="entry name" value="YhbY-like_sf"/>
</dbReference>
<keyword evidence="12" id="KW-0175">Coiled coil</keyword>
<keyword evidence="10" id="KW-0687">Ribonucleoprotein</keyword>
<dbReference type="EMBL" id="JBCNJP010000019">
    <property type="protein sequence ID" value="KAK9061972.1"/>
    <property type="molecule type" value="Genomic_DNA"/>
</dbReference>
<feature type="compositionally biased region" description="Polar residues" evidence="13">
    <location>
        <begin position="366"/>
        <end position="382"/>
    </location>
</feature>
<dbReference type="GO" id="GO:0008610">
    <property type="term" value="P:lipid biosynthetic process"/>
    <property type="evidence" value="ECO:0007669"/>
    <property type="project" value="InterPro"/>
</dbReference>
<gene>
    <name evidence="16" type="ORF">SSX86_019156</name>
</gene>
<feature type="domain" description="CRM" evidence="15">
    <location>
        <begin position="705"/>
        <end position="802"/>
    </location>
</feature>
<keyword evidence="5" id="KW-0507">mRNA processing</keyword>
<sequence length="1080" mass="124550">MLKVCRLIYIAFFASSPHTTHPPNFHTLSSFHLQIVSAAAAPSPESTTTTSPAETPYLPMDEYLGLFVEETTFYNQIVLGSLLPEKLWTPLPHFVQGWLRIYIAATLLYFVSGFLWCFYIYHIKRNVYLPKDAIPSKKAMYLQIYVAMKAMPWYCALPTVSEYMVENGWTRCFSRISDIGWVSYTCYLGLYLIFVEFGIYWMHRELHDIKPLYKYLHATHHIYNKQNTLSPFAGLAFHPLDGILQAVPHVIALFLVPTHFTTHIVLLFLEAIWTANIHDCIHGKVWPVMGAGYHTIHHTTYRHNYGHYTVWMDWMFGTLRDPLEDENFSRDPATQLRLFPSITISTTMFLSPTILSKPLLNFPKILNSSNPQNHPNSISPPTSEVHHGLNPNPPNSATKSAPWMKTPLVLEPNQVLDFSKPKNRKKTPDSKKDENVAKTLTQKVSGGRGKHAMKKILYSIDNLEQQETQESQDKNKITERIEFDLPIGKLGEDDDGRDKKFLRPWERKERMVFRRMKRGKTLTAADLTFDEGLLERLRTEAKKMRNWVKVKKAGVNEGVLEQIRLIWSTDELAMLKFDMPLCRNMDRAREIVEVKTGGFVIWGKKDSLVVYRGCNYRDMRSRIAPNKHFSGAIYRTVGGHDGKEEIMPVQGSLYEREGDRLLDGLGPRFIDWWMPKPLPVDADLLPEVVPGYKPPSRLYPLSGRSKLTDTELTHLRKLAYHLPTHFVLGRNRNLQGLAAAILKLWGKCHIAKIAVKWGIPNTSNEQMASELKLLTGGVLLLRNKFYIILYRGKDFLPPDVANLVTNREMEINSFQLEEETTRANIVQTFDYVDQPSSDVSTVGTLQEFQVIQSEHEGLKAGISETEIHVEVEKLKLEKEIRIQEHKYKILKMKINKASKELAKLNSAWEPVEPNEDREIITSEERECLRKMGLKMDSTLVLGRRGVFDGVIEGLHQHWKHREIVKVVTMQRVFSRILYTAQCLEAESGGVLVSIEKMKLGYAIIIYRGKNYKRPLKLSRNLLSKREALHKSLEMQRIGSLNFFANMRQQAIYELKCKLDSLKYMDIDEKKDDILKKERQH</sequence>
<comment type="subcellular location">
    <subcellularLocation>
        <location evidence="1">Plastid</location>
        <location evidence="1">Chloroplast</location>
    </subcellularLocation>
</comment>
<keyword evidence="9" id="KW-0508">mRNA splicing</keyword>
<evidence type="ECO:0000256" key="6">
    <source>
        <dbReference type="ARBA" id="ARBA00022737"/>
    </source>
</evidence>
<accession>A0AAP0CX80</accession>
<dbReference type="GO" id="GO:0006397">
    <property type="term" value="P:mRNA processing"/>
    <property type="evidence" value="ECO:0007669"/>
    <property type="project" value="UniProtKB-KW"/>
</dbReference>
<feature type="transmembrane region" description="Helical" evidence="14">
    <location>
        <begin position="181"/>
        <end position="202"/>
    </location>
</feature>
<evidence type="ECO:0000256" key="8">
    <source>
        <dbReference type="ARBA" id="ARBA00022946"/>
    </source>
</evidence>
<evidence type="ECO:0000256" key="10">
    <source>
        <dbReference type="ARBA" id="ARBA00023274"/>
    </source>
</evidence>
<name>A0AAP0CX80_9ASTR</name>
<proteinExistence type="inferred from homology"/>
<dbReference type="PANTHER" id="PTHR31846:SF10">
    <property type="entry name" value="CHLOROPLASTIC GROUP IIA INTRON SPLICING FACILITATOR CRS1, CHLOROPLASTIC"/>
    <property type="match status" value="1"/>
</dbReference>
<dbReference type="InterPro" id="IPR006694">
    <property type="entry name" value="Fatty_acid_hydroxylase"/>
</dbReference>
<feature type="region of interest" description="Disordered" evidence="13">
    <location>
        <begin position="366"/>
        <end position="448"/>
    </location>
</feature>
<reference evidence="16 17" key="1">
    <citation type="submission" date="2024-04" db="EMBL/GenBank/DDBJ databases">
        <title>The reference genome of an endangered Asteraceae, Deinandra increscens subsp. villosa, native to the Central Coast of California.</title>
        <authorList>
            <person name="Guilliams M."/>
            <person name="Hasenstab-Lehman K."/>
            <person name="Meyer R."/>
            <person name="Mcevoy S."/>
        </authorList>
    </citation>
    <scope>NUCLEOTIDE SEQUENCE [LARGE SCALE GENOMIC DNA]</scope>
    <source>
        <tissue evidence="16">Leaf</tissue>
    </source>
</reference>
<feature type="coiled-coil region" evidence="12">
    <location>
        <begin position="873"/>
        <end position="907"/>
    </location>
</feature>
<evidence type="ECO:0000256" key="4">
    <source>
        <dbReference type="ARBA" id="ARBA00022640"/>
    </source>
</evidence>
<dbReference type="GO" id="GO:0016491">
    <property type="term" value="F:oxidoreductase activity"/>
    <property type="evidence" value="ECO:0007669"/>
    <property type="project" value="InterPro"/>
</dbReference>
<keyword evidence="8" id="KW-0809">Transit peptide</keyword>
<keyword evidence="6" id="KW-0677">Repeat</keyword>